<accession>A0ABQ1QFR1</accession>
<proteinExistence type="predicted"/>
<comment type="caution">
    <text evidence="2">The sequence shown here is derived from an EMBL/GenBank/DDBJ whole genome shotgun (WGS) entry which is preliminary data.</text>
</comment>
<evidence type="ECO:0000313" key="3">
    <source>
        <dbReference type="Proteomes" id="UP000617355"/>
    </source>
</evidence>
<keyword evidence="3" id="KW-1185">Reference proteome</keyword>
<evidence type="ECO:0000313" key="2">
    <source>
        <dbReference type="EMBL" id="GGD24387.1"/>
    </source>
</evidence>
<sequence>MPSQAARNRAALAKRRIGFFINKDSCSVVAECAKRQRITRGEGKTKGYGATAGPPEARCQPARTIARGATPLDTILRQTTGALATPPQPRYTAPVTWPRIRSGASGLLNSGTSGALHPAPFGGH</sequence>
<organism evidence="2 3">
    <name type="scientific">Sinisalibacter lacisalsi</name>
    <dbReference type="NCBI Taxonomy" id="1526570"/>
    <lineage>
        <taxon>Bacteria</taxon>
        <taxon>Pseudomonadati</taxon>
        <taxon>Pseudomonadota</taxon>
        <taxon>Alphaproteobacteria</taxon>
        <taxon>Rhodobacterales</taxon>
        <taxon>Roseobacteraceae</taxon>
        <taxon>Sinisalibacter</taxon>
    </lineage>
</organism>
<dbReference type="EMBL" id="BMGI01000001">
    <property type="protein sequence ID" value="GGD24387.1"/>
    <property type="molecule type" value="Genomic_DNA"/>
</dbReference>
<evidence type="ECO:0000256" key="1">
    <source>
        <dbReference type="SAM" id="MobiDB-lite"/>
    </source>
</evidence>
<protein>
    <submittedName>
        <fullName evidence="2">Uncharacterized protein</fullName>
    </submittedName>
</protein>
<reference evidence="3" key="1">
    <citation type="journal article" date="2019" name="Int. J. Syst. Evol. Microbiol.">
        <title>The Global Catalogue of Microorganisms (GCM) 10K type strain sequencing project: providing services to taxonomists for standard genome sequencing and annotation.</title>
        <authorList>
            <consortium name="The Broad Institute Genomics Platform"/>
            <consortium name="The Broad Institute Genome Sequencing Center for Infectious Disease"/>
            <person name="Wu L."/>
            <person name="Ma J."/>
        </authorList>
    </citation>
    <scope>NUCLEOTIDE SEQUENCE [LARGE SCALE GENOMIC DNA]</scope>
    <source>
        <strain evidence="3">CGMCC 1.12922</strain>
    </source>
</reference>
<name>A0ABQ1QFR1_9RHOB</name>
<dbReference type="Proteomes" id="UP000617355">
    <property type="component" value="Unassembled WGS sequence"/>
</dbReference>
<gene>
    <name evidence="2" type="ORF">GCM10011358_06010</name>
</gene>
<feature type="region of interest" description="Disordered" evidence="1">
    <location>
        <begin position="104"/>
        <end position="124"/>
    </location>
</feature>